<dbReference type="EMBL" id="CP003642">
    <property type="protein sequence ID" value="AFZ24019.1"/>
    <property type="molecule type" value="Genomic_DNA"/>
</dbReference>
<feature type="region of interest" description="Disordered" evidence="1">
    <location>
        <begin position="321"/>
        <end position="527"/>
    </location>
</feature>
<evidence type="ECO:0000313" key="2">
    <source>
        <dbReference type="EMBL" id="AFZ24019.1"/>
    </source>
</evidence>
<dbReference type="STRING" id="56107.Cylst_1748"/>
<reference evidence="2 3" key="1">
    <citation type="submission" date="2012-06" db="EMBL/GenBank/DDBJ databases">
        <title>Finished chromosome of genome of Cylindrospermum stagnale PCC 7417.</title>
        <authorList>
            <consortium name="US DOE Joint Genome Institute"/>
            <person name="Gugger M."/>
            <person name="Coursin T."/>
            <person name="Rippka R."/>
            <person name="Tandeau De Marsac N."/>
            <person name="Huntemann M."/>
            <person name="Wei C.-L."/>
            <person name="Han J."/>
            <person name="Detter J.C."/>
            <person name="Han C."/>
            <person name="Tapia R."/>
            <person name="Chen A."/>
            <person name="Kyrpides N."/>
            <person name="Mavromatis K."/>
            <person name="Markowitz V."/>
            <person name="Szeto E."/>
            <person name="Ivanova N."/>
            <person name="Pagani I."/>
            <person name="Pati A."/>
            <person name="Goodwin L."/>
            <person name="Nordberg H.P."/>
            <person name="Cantor M.N."/>
            <person name="Hua S.X."/>
            <person name="Woyke T."/>
            <person name="Kerfeld C.A."/>
        </authorList>
    </citation>
    <scope>NUCLEOTIDE SEQUENCE [LARGE SCALE GENOMIC DNA]</scope>
    <source>
        <strain evidence="2 3">PCC 7417</strain>
    </source>
</reference>
<sequence length="527" mass="58297">MNSRQKTALKKLFPKSFPILRWVIIFLLALGLSSCGEKAGSQEVPLSYGETPPTTSQISRQFSEVSPPEIIQELRPALEGYQPQVAIITPESGEVLQDNTVTVRLQVKDLPIFKDQQWQLGPHLHVILDNQPYIAVYDLNQPLVLPDLSPGTHTLRVFASRPWHESFKNEGAYAQTTFHIFTKTDENNPDPSLPLLTYSRPKDNYGAEPILLDFYLTNAPLHLVAQDDPKDEISDWRIRCTINGESFVLDSWQAVYLKGFKPGKNWVKLEFLDNQGNPVKNAFNSTVRLITYQPKGKDTLARIVRGELKADEVRGIVDPNYTAKARATEPTPTPTKTPAVEKTPQAQPKVEKQPIPEIEIPETPTTQPTPQVQPEVKPTPPAAEKTELPPVETPTPQAQPEVTPTPPAAEKPTEKPESQPVELPTPQVEPEVIPTPPAAELPEEKITQPEKTGFSRDFQPHPDAKPQISPSLPPTLPEIIESPVPQEVTPTPAAAELPEKQKGQPSPSLSPAPAAPEKSKGEVQEKL</sequence>
<dbReference type="Proteomes" id="UP000010475">
    <property type="component" value="Chromosome"/>
</dbReference>
<feature type="compositionally biased region" description="Basic and acidic residues" evidence="1">
    <location>
        <begin position="517"/>
        <end position="527"/>
    </location>
</feature>
<proteinExistence type="predicted"/>
<protein>
    <recommendedName>
        <fullName evidence="4">FHA domain containing protein</fullName>
    </recommendedName>
</protein>
<feature type="compositionally biased region" description="Low complexity" evidence="1">
    <location>
        <begin position="322"/>
        <end position="344"/>
    </location>
</feature>
<evidence type="ECO:0000313" key="3">
    <source>
        <dbReference type="Proteomes" id="UP000010475"/>
    </source>
</evidence>
<dbReference type="PROSITE" id="PS51257">
    <property type="entry name" value="PROKAR_LIPOPROTEIN"/>
    <property type="match status" value="1"/>
</dbReference>
<evidence type="ECO:0000256" key="1">
    <source>
        <dbReference type="SAM" id="MobiDB-lite"/>
    </source>
</evidence>
<dbReference type="PATRIC" id="fig|56107.3.peg.1953"/>
<keyword evidence="3" id="KW-1185">Reference proteome</keyword>
<organism evidence="2 3">
    <name type="scientific">Cylindrospermum stagnale PCC 7417</name>
    <dbReference type="NCBI Taxonomy" id="56107"/>
    <lineage>
        <taxon>Bacteria</taxon>
        <taxon>Bacillati</taxon>
        <taxon>Cyanobacteriota</taxon>
        <taxon>Cyanophyceae</taxon>
        <taxon>Nostocales</taxon>
        <taxon>Nostocaceae</taxon>
        <taxon>Cylindrospermum</taxon>
    </lineage>
</organism>
<dbReference type="RefSeq" id="WP_015207275.1">
    <property type="nucleotide sequence ID" value="NC_019757.1"/>
</dbReference>
<dbReference type="AlphaFoldDB" id="K9WW24"/>
<evidence type="ECO:0008006" key="4">
    <source>
        <dbReference type="Google" id="ProtNLM"/>
    </source>
</evidence>
<gene>
    <name evidence="2" type="ORF">Cylst_1748</name>
</gene>
<feature type="compositionally biased region" description="Low complexity" evidence="1">
    <location>
        <begin position="355"/>
        <end position="376"/>
    </location>
</feature>
<name>K9WW24_9NOST</name>
<accession>K9WW24</accession>
<dbReference type="KEGG" id="csg:Cylst_1748"/>
<dbReference type="HOGENOM" id="CLU_021297_0_0_3"/>
<dbReference type="eggNOG" id="COG5373">
    <property type="taxonomic scope" value="Bacteria"/>
</dbReference>